<evidence type="ECO:0000313" key="2">
    <source>
        <dbReference type="Proteomes" id="UP000319148"/>
    </source>
</evidence>
<dbReference type="AlphaFoldDB" id="A0A501PJG7"/>
<evidence type="ECO:0000313" key="1">
    <source>
        <dbReference type="EMBL" id="TPD59846.1"/>
    </source>
</evidence>
<dbReference type="EMBL" id="VFIY01000010">
    <property type="protein sequence ID" value="TPD59846.1"/>
    <property type="molecule type" value="Genomic_DNA"/>
</dbReference>
<comment type="caution">
    <text evidence="1">The sequence shown here is derived from an EMBL/GenBank/DDBJ whole genome shotgun (WGS) entry which is preliminary data.</text>
</comment>
<dbReference type="Proteomes" id="UP000319148">
    <property type="component" value="Unassembled WGS sequence"/>
</dbReference>
<protein>
    <recommendedName>
        <fullName evidence="3">Universal stress protein</fullName>
    </recommendedName>
</protein>
<reference evidence="2" key="1">
    <citation type="submission" date="2019-06" db="EMBL/GenBank/DDBJ databases">
        <title>The complete genome of Emcibacter congregatus ZYLT.</title>
        <authorList>
            <person name="Zhao Z."/>
        </authorList>
    </citation>
    <scope>NUCLEOTIDE SEQUENCE [LARGE SCALE GENOMIC DNA]</scope>
    <source>
        <strain evidence="2">MCCC 1A06723</strain>
    </source>
</reference>
<dbReference type="RefSeq" id="WP_139940817.1">
    <property type="nucleotide sequence ID" value="NZ_JBHSYP010000006.1"/>
</dbReference>
<accession>A0A501PJG7</accession>
<keyword evidence="2" id="KW-1185">Reference proteome</keyword>
<proteinExistence type="predicted"/>
<organism evidence="1 2">
    <name type="scientific">Emcibacter nanhaiensis</name>
    <dbReference type="NCBI Taxonomy" id="1505037"/>
    <lineage>
        <taxon>Bacteria</taxon>
        <taxon>Pseudomonadati</taxon>
        <taxon>Pseudomonadota</taxon>
        <taxon>Alphaproteobacteria</taxon>
        <taxon>Emcibacterales</taxon>
        <taxon>Emcibacteraceae</taxon>
        <taxon>Emcibacter</taxon>
    </lineage>
</organism>
<name>A0A501PJG7_9PROT</name>
<dbReference type="SUPFAM" id="SSF52402">
    <property type="entry name" value="Adenine nucleotide alpha hydrolases-like"/>
    <property type="match status" value="1"/>
</dbReference>
<sequence>MTTTRRILLGFASGEECRLALDTALGMAREMEAELVGLLARDEALAAASDIPAVSVRSRTYSRWEKIDERVMKRAFAAEAGRLEALIASGAKARNVRWSFRTVSPEHMKEEWGETDLLLLPRSIPDGDETSPEEEPTTRALSHYIMKLERAGYRVVLKPATNPKE</sequence>
<evidence type="ECO:0008006" key="3">
    <source>
        <dbReference type="Google" id="ProtNLM"/>
    </source>
</evidence>
<gene>
    <name evidence="1" type="ORF">FIV46_10185</name>
</gene>